<dbReference type="KEGG" id="glz:GLAREA_08661"/>
<dbReference type="PROSITE" id="PS00028">
    <property type="entry name" value="ZINC_FINGER_C2H2_1"/>
    <property type="match status" value="5"/>
</dbReference>
<evidence type="ECO:0000313" key="7">
    <source>
        <dbReference type="EMBL" id="EPE36498.1"/>
    </source>
</evidence>
<dbReference type="GO" id="GO:0005634">
    <property type="term" value="C:nucleus"/>
    <property type="evidence" value="ECO:0007669"/>
    <property type="project" value="TreeGrafter"/>
</dbReference>
<dbReference type="OrthoDB" id="8922241at2759"/>
<keyword evidence="1" id="KW-0479">Metal-binding</keyword>
<sequence length="396" mass="45202">MSERHPSIIVPISAEMGEPPNIMHNRIPQVLRNHASPQELTILSQGYWTSDGEYYGLSHPTPIDLTTLPRHEVSQNACPYCRLLFSSHQAFRTHIEYIHMKIRPSSCEACYFWSFSAAYLRVHCARAHDATTFKCEFCGYISAVPYQLRRHKKSHHRAELDCVECGEFFMTKAALEEHAAKTHVDPRRNFKCVVCELNMSTLEGLRAHCWSNEHKDMVIVKERKKRREASANAHFCEVCSQSFASQNELSLHTSSVHAPELSFGCKTCCRSYTSSSGLARHMKTQFHDNVVLNLAVRARKKEKAGIEGWEEEIPESVMAFVEEYYDIQDIRCDVCPMIFATQWALFCHQMDHNHYGDFEELLKTMPGVDGSSEELGFGLADSKPDTTDPLSQILFG</sequence>
<dbReference type="eggNOG" id="KOG1721">
    <property type="taxonomic scope" value="Eukaryota"/>
</dbReference>
<dbReference type="Proteomes" id="UP000016922">
    <property type="component" value="Unassembled WGS sequence"/>
</dbReference>
<gene>
    <name evidence="7" type="ORF">GLAREA_08661</name>
</gene>
<dbReference type="GO" id="GO:0043565">
    <property type="term" value="F:sequence-specific DNA binding"/>
    <property type="evidence" value="ECO:0007669"/>
    <property type="project" value="TreeGrafter"/>
</dbReference>
<reference evidence="7 8" key="1">
    <citation type="journal article" date="2013" name="BMC Genomics">
        <title>Genomics-driven discovery of the pneumocandin biosynthetic gene cluster in the fungus Glarea lozoyensis.</title>
        <authorList>
            <person name="Chen L."/>
            <person name="Yue Q."/>
            <person name="Zhang X."/>
            <person name="Xiang M."/>
            <person name="Wang C."/>
            <person name="Li S."/>
            <person name="Che Y."/>
            <person name="Ortiz-Lopez F.J."/>
            <person name="Bills G.F."/>
            <person name="Liu X."/>
            <person name="An Z."/>
        </authorList>
    </citation>
    <scope>NUCLEOTIDE SEQUENCE [LARGE SCALE GENOMIC DNA]</scope>
    <source>
        <strain evidence="8">ATCC 20868 / MF5171</strain>
    </source>
</reference>
<keyword evidence="2" id="KW-0677">Repeat</keyword>
<evidence type="ECO:0000256" key="5">
    <source>
        <dbReference type="PROSITE-ProRule" id="PRU00042"/>
    </source>
</evidence>
<dbReference type="EMBL" id="KE145352">
    <property type="protein sequence ID" value="EPE36498.1"/>
    <property type="molecule type" value="Genomic_DNA"/>
</dbReference>
<organism evidence="7 8">
    <name type="scientific">Glarea lozoyensis (strain ATCC 20868 / MF5171)</name>
    <dbReference type="NCBI Taxonomy" id="1116229"/>
    <lineage>
        <taxon>Eukaryota</taxon>
        <taxon>Fungi</taxon>
        <taxon>Dikarya</taxon>
        <taxon>Ascomycota</taxon>
        <taxon>Pezizomycotina</taxon>
        <taxon>Leotiomycetes</taxon>
        <taxon>Helotiales</taxon>
        <taxon>Helotiaceae</taxon>
        <taxon>Glarea</taxon>
    </lineage>
</organism>
<dbReference type="InterPro" id="IPR036236">
    <property type="entry name" value="Znf_C2H2_sf"/>
</dbReference>
<keyword evidence="3 5" id="KW-0863">Zinc-finger</keyword>
<evidence type="ECO:0000256" key="4">
    <source>
        <dbReference type="ARBA" id="ARBA00022833"/>
    </source>
</evidence>
<protein>
    <submittedName>
        <fullName evidence="7">C2H2 and C2HC zinc finger</fullName>
    </submittedName>
</protein>
<keyword evidence="4" id="KW-0862">Zinc</keyword>
<proteinExistence type="predicted"/>
<dbReference type="RefSeq" id="XP_008075813.1">
    <property type="nucleotide sequence ID" value="XM_008077622.1"/>
</dbReference>
<evidence type="ECO:0000256" key="3">
    <source>
        <dbReference type="ARBA" id="ARBA00022771"/>
    </source>
</evidence>
<dbReference type="GO" id="GO:0000981">
    <property type="term" value="F:DNA-binding transcription factor activity, RNA polymerase II-specific"/>
    <property type="evidence" value="ECO:0007669"/>
    <property type="project" value="TreeGrafter"/>
</dbReference>
<evidence type="ECO:0000313" key="8">
    <source>
        <dbReference type="Proteomes" id="UP000016922"/>
    </source>
</evidence>
<feature type="domain" description="C2H2-type" evidence="6">
    <location>
        <begin position="76"/>
        <end position="104"/>
    </location>
</feature>
<feature type="domain" description="C2H2-type" evidence="6">
    <location>
        <begin position="263"/>
        <end position="287"/>
    </location>
</feature>
<keyword evidence="8" id="KW-1185">Reference proteome</keyword>
<dbReference type="GeneID" id="19467709"/>
<dbReference type="Gene3D" id="3.30.160.60">
    <property type="entry name" value="Classic Zinc Finger"/>
    <property type="match status" value="3"/>
</dbReference>
<evidence type="ECO:0000259" key="6">
    <source>
        <dbReference type="PROSITE" id="PS50157"/>
    </source>
</evidence>
<evidence type="ECO:0000256" key="1">
    <source>
        <dbReference type="ARBA" id="ARBA00022723"/>
    </source>
</evidence>
<dbReference type="PROSITE" id="PS50157">
    <property type="entry name" value="ZINC_FINGER_C2H2_2"/>
    <property type="match status" value="5"/>
</dbReference>
<name>S3EDZ2_GLAL2</name>
<dbReference type="InterPro" id="IPR013087">
    <property type="entry name" value="Znf_C2H2_type"/>
</dbReference>
<dbReference type="SMART" id="SM00355">
    <property type="entry name" value="ZnF_C2H2"/>
    <property type="match status" value="8"/>
</dbReference>
<feature type="domain" description="C2H2-type" evidence="6">
    <location>
        <begin position="133"/>
        <end position="161"/>
    </location>
</feature>
<accession>S3EDZ2</accession>
<dbReference type="AlphaFoldDB" id="S3EDZ2"/>
<dbReference type="PANTHER" id="PTHR24408">
    <property type="entry name" value="ZINC FINGER PROTEIN"/>
    <property type="match status" value="1"/>
</dbReference>
<dbReference type="GO" id="GO:0008270">
    <property type="term" value="F:zinc ion binding"/>
    <property type="evidence" value="ECO:0007669"/>
    <property type="project" value="UniProtKB-KW"/>
</dbReference>
<dbReference type="PANTHER" id="PTHR24408:SF61">
    <property type="entry name" value="E3 SUMO-PROTEIN LIGASE ZNF451"/>
    <property type="match status" value="1"/>
</dbReference>
<evidence type="ECO:0000256" key="2">
    <source>
        <dbReference type="ARBA" id="ARBA00022737"/>
    </source>
</evidence>
<dbReference type="SUPFAM" id="SSF57667">
    <property type="entry name" value="beta-beta-alpha zinc fingers"/>
    <property type="match status" value="2"/>
</dbReference>
<feature type="domain" description="C2H2-type" evidence="6">
    <location>
        <begin position="160"/>
        <end position="188"/>
    </location>
</feature>
<dbReference type="HOGENOM" id="CLU_696481_0_0_1"/>
<feature type="domain" description="C2H2-type" evidence="6">
    <location>
        <begin position="234"/>
        <end position="262"/>
    </location>
</feature>